<feature type="transmembrane region" description="Helical" evidence="10">
    <location>
        <begin position="342"/>
        <end position="362"/>
    </location>
</feature>
<feature type="transmembrane region" description="Helical" evidence="10">
    <location>
        <begin position="250"/>
        <end position="269"/>
    </location>
</feature>
<keyword evidence="9 10" id="KW-0472">Membrane</keyword>
<comment type="similarity">
    <text evidence="4">Belongs to the major facilitator superfamily. TCR/Tet family.</text>
</comment>
<sequence>MTSGFLRVAIVLGLISAIGPFAIDMYLPALPTIGADLGASPLAVQMSLVVVFLSFAVGPLFVGPLADIYGRKPVLYGGLVVFALASVGAALAPDVEWLIFFRLLQGLGSSTGMVVPRAVVRDLHTGAEATKLMSLLMLVFSVSPILAPLTGSFIIEAFGWRAVFWAVTIAAVLAFFLLMFGLKETRPAARRGGSSFAVAWAGYKLLSVHRTFVGLSLIGGLGVASFFVYLANSSFIIINHYGMSPSAYSLLFSVNAVSFFAVSQISGWLTERYGLSRVVRFAVVGFAAAMLAGWAVMAAGFASLAVMCVTLFVGYGFLGLVIPTTSVLAMEEHGEIAGTAAALMGTLHMVTGVVAMIVAGVFANDRPLPMMTGIAVCAGLALLLTLLTLKREPGRQAVAAAE</sequence>
<comment type="function">
    <text evidence="1">Resistance to tetracycline by an active tetracycline efflux. This is an energy-dependent process that decreases the accumulation of the antibiotic in whole cells. This protein functions as a metal-tetracycline/H(+) antiporter.</text>
</comment>
<evidence type="ECO:0000256" key="8">
    <source>
        <dbReference type="ARBA" id="ARBA00022989"/>
    </source>
</evidence>
<dbReference type="EMBL" id="JBFOCI010000001">
    <property type="protein sequence ID" value="MEW9804947.1"/>
    <property type="molecule type" value="Genomic_DNA"/>
</dbReference>
<evidence type="ECO:0000256" key="6">
    <source>
        <dbReference type="ARBA" id="ARBA00022475"/>
    </source>
</evidence>
<proteinExistence type="inferred from homology"/>
<keyword evidence="7 10" id="KW-0812">Transmembrane</keyword>
<dbReference type="CDD" id="cd17320">
    <property type="entry name" value="MFS_MdfA_MDR_like"/>
    <property type="match status" value="1"/>
</dbReference>
<feature type="transmembrane region" description="Helical" evidence="10">
    <location>
        <begin position="312"/>
        <end position="330"/>
    </location>
</feature>
<evidence type="ECO:0000256" key="5">
    <source>
        <dbReference type="ARBA" id="ARBA00022448"/>
    </source>
</evidence>
<evidence type="ECO:0000256" key="2">
    <source>
        <dbReference type="ARBA" id="ARBA00004651"/>
    </source>
</evidence>
<evidence type="ECO:0000256" key="9">
    <source>
        <dbReference type="ARBA" id="ARBA00023136"/>
    </source>
</evidence>
<keyword evidence="13" id="KW-1185">Reference proteome</keyword>
<feature type="domain" description="Major facilitator superfamily (MFS) profile" evidence="11">
    <location>
        <begin position="5"/>
        <end position="393"/>
    </location>
</feature>
<dbReference type="PRINTS" id="PR01035">
    <property type="entry name" value="TCRTETA"/>
</dbReference>
<dbReference type="PROSITE" id="PS50850">
    <property type="entry name" value="MFS"/>
    <property type="match status" value="1"/>
</dbReference>
<keyword evidence="10" id="KW-0997">Cell inner membrane</keyword>
<dbReference type="InterPro" id="IPR004812">
    <property type="entry name" value="Efflux_drug-R_Bcr/CmlA"/>
</dbReference>
<feature type="transmembrane region" description="Helical" evidence="10">
    <location>
        <begin position="162"/>
        <end position="182"/>
    </location>
</feature>
<feature type="transmembrane region" description="Helical" evidence="10">
    <location>
        <begin position="5"/>
        <end position="23"/>
    </location>
</feature>
<dbReference type="PANTHER" id="PTHR23502:SF132">
    <property type="entry name" value="POLYAMINE TRANSPORTER 2-RELATED"/>
    <property type="match status" value="1"/>
</dbReference>
<feature type="transmembrane region" description="Helical" evidence="10">
    <location>
        <begin position="74"/>
        <end position="93"/>
    </location>
</feature>
<dbReference type="InterPro" id="IPR005829">
    <property type="entry name" value="Sugar_transporter_CS"/>
</dbReference>
<evidence type="ECO:0000256" key="4">
    <source>
        <dbReference type="ARBA" id="ARBA00007520"/>
    </source>
</evidence>
<reference evidence="12 13" key="1">
    <citation type="submission" date="2024-06" db="EMBL/GenBank/DDBJ databases">
        <authorList>
            <person name="Tuo L."/>
        </authorList>
    </citation>
    <scope>NUCLEOTIDE SEQUENCE [LARGE SCALE GENOMIC DNA]</scope>
    <source>
        <strain evidence="12 13">ZMM04-5</strain>
    </source>
</reference>
<keyword evidence="8 10" id="KW-1133">Transmembrane helix</keyword>
<dbReference type="PANTHER" id="PTHR23502">
    <property type="entry name" value="MAJOR FACILITATOR SUPERFAMILY"/>
    <property type="match status" value="1"/>
</dbReference>
<evidence type="ECO:0000259" key="11">
    <source>
        <dbReference type="PROSITE" id="PS50850"/>
    </source>
</evidence>
<accession>A0ABV3QV52</accession>
<gene>
    <name evidence="12" type="ORF">ABUE31_02965</name>
</gene>
<name>A0ABV3QV52_9HYPH</name>
<feature type="transmembrane region" description="Helical" evidence="10">
    <location>
        <begin position="281"/>
        <end position="306"/>
    </location>
</feature>
<dbReference type="InterPro" id="IPR020846">
    <property type="entry name" value="MFS_dom"/>
</dbReference>
<evidence type="ECO:0000256" key="10">
    <source>
        <dbReference type="RuleBase" id="RU365088"/>
    </source>
</evidence>
<dbReference type="RefSeq" id="WP_367722003.1">
    <property type="nucleotide sequence ID" value="NZ_JBFOCI010000001.1"/>
</dbReference>
<dbReference type="InterPro" id="IPR036259">
    <property type="entry name" value="MFS_trans_sf"/>
</dbReference>
<dbReference type="PROSITE" id="PS00216">
    <property type="entry name" value="SUGAR_TRANSPORT_1"/>
    <property type="match status" value="1"/>
</dbReference>
<comment type="subcellular location">
    <subcellularLocation>
        <location evidence="10">Cell inner membrane</location>
        <topology evidence="10">Multi-pass membrane protein</topology>
    </subcellularLocation>
    <subcellularLocation>
        <location evidence="2">Cell membrane</location>
        <topology evidence="2">Multi-pass membrane protein</topology>
    </subcellularLocation>
</comment>
<dbReference type="InterPro" id="IPR001958">
    <property type="entry name" value="Tet-R_TetA/multi-R_MdtG-like"/>
</dbReference>
<comment type="similarity">
    <text evidence="3 10">Belongs to the major facilitator superfamily. Bcr/CmlA family.</text>
</comment>
<dbReference type="Pfam" id="PF07690">
    <property type="entry name" value="MFS_1"/>
    <property type="match status" value="1"/>
</dbReference>
<evidence type="ECO:0000256" key="1">
    <source>
        <dbReference type="ARBA" id="ARBA00003279"/>
    </source>
</evidence>
<feature type="transmembrane region" description="Helical" evidence="10">
    <location>
        <begin position="99"/>
        <end position="120"/>
    </location>
</feature>
<evidence type="ECO:0000313" key="12">
    <source>
        <dbReference type="EMBL" id="MEW9804947.1"/>
    </source>
</evidence>
<dbReference type="Proteomes" id="UP001556196">
    <property type="component" value="Unassembled WGS sequence"/>
</dbReference>
<dbReference type="Gene3D" id="1.20.1720.10">
    <property type="entry name" value="Multidrug resistance protein D"/>
    <property type="match status" value="1"/>
</dbReference>
<feature type="transmembrane region" description="Helical" evidence="10">
    <location>
        <begin position="132"/>
        <end position="150"/>
    </location>
</feature>
<keyword evidence="5 10" id="KW-0813">Transport</keyword>
<feature type="transmembrane region" description="Helical" evidence="10">
    <location>
        <begin position="368"/>
        <end position="389"/>
    </location>
</feature>
<evidence type="ECO:0000256" key="3">
    <source>
        <dbReference type="ARBA" id="ARBA00006236"/>
    </source>
</evidence>
<feature type="transmembrane region" description="Helical" evidence="10">
    <location>
        <begin position="212"/>
        <end position="238"/>
    </location>
</feature>
<protein>
    <recommendedName>
        <fullName evidence="10">Bcr/CflA family efflux transporter</fullName>
    </recommendedName>
</protein>
<keyword evidence="6" id="KW-1003">Cell membrane</keyword>
<evidence type="ECO:0000256" key="7">
    <source>
        <dbReference type="ARBA" id="ARBA00022692"/>
    </source>
</evidence>
<dbReference type="NCBIfam" id="TIGR00710">
    <property type="entry name" value="efflux_Bcr_CflA"/>
    <property type="match status" value="1"/>
</dbReference>
<organism evidence="12 13">
    <name type="scientific">Mesorhizobium marinum</name>
    <dbReference type="NCBI Taxonomy" id="3228790"/>
    <lineage>
        <taxon>Bacteria</taxon>
        <taxon>Pseudomonadati</taxon>
        <taxon>Pseudomonadota</taxon>
        <taxon>Alphaproteobacteria</taxon>
        <taxon>Hyphomicrobiales</taxon>
        <taxon>Phyllobacteriaceae</taxon>
        <taxon>Mesorhizobium</taxon>
    </lineage>
</organism>
<feature type="transmembrane region" description="Helical" evidence="10">
    <location>
        <begin position="43"/>
        <end position="62"/>
    </location>
</feature>
<comment type="caution">
    <text evidence="12">The sequence shown here is derived from an EMBL/GenBank/DDBJ whole genome shotgun (WGS) entry which is preliminary data.</text>
</comment>
<dbReference type="InterPro" id="IPR011701">
    <property type="entry name" value="MFS"/>
</dbReference>
<dbReference type="SUPFAM" id="SSF103473">
    <property type="entry name" value="MFS general substrate transporter"/>
    <property type="match status" value="1"/>
</dbReference>
<evidence type="ECO:0000313" key="13">
    <source>
        <dbReference type="Proteomes" id="UP001556196"/>
    </source>
</evidence>